<reference evidence="1" key="1">
    <citation type="journal article" date="2014" name="Front. Microbiol.">
        <title>High frequency of phylogenetically diverse reductive dehalogenase-homologous genes in deep subseafloor sedimentary metagenomes.</title>
        <authorList>
            <person name="Kawai M."/>
            <person name="Futagami T."/>
            <person name="Toyoda A."/>
            <person name="Takaki Y."/>
            <person name="Nishi S."/>
            <person name="Hori S."/>
            <person name="Arai W."/>
            <person name="Tsubouchi T."/>
            <person name="Morono Y."/>
            <person name="Uchiyama I."/>
            <person name="Ito T."/>
            <person name="Fujiyama A."/>
            <person name="Inagaki F."/>
            <person name="Takami H."/>
        </authorList>
    </citation>
    <scope>NUCLEOTIDE SEQUENCE</scope>
    <source>
        <strain evidence="1">Expedition CK06-06</strain>
    </source>
</reference>
<protein>
    <submittedName>
        <fullName evidence="1">Uncharacterized protein</fullName>
    </submittedName>
</protein>
<accession>X0RNI1</accession>
<sequence length="54" mass="5743">MASTYSELRDAIGGLVLPVWNTATSSAPLHFDNVDGPRAEGTVWGRLTIRQSGA</sequence>
<gene>
    <name evidence="1" type="ORF">S01H1_05041</name>
</gene>
<evidence type="ECO:0000313" key="1">
    <source>
        <dbReference type="EMBL" id="GAF70348.1"/>
    </source>
</evidence>
<comment type="caution">
    <text evidence="1">The sequence shown here is derived from an EMBL/GenBank/DDBJ whole genome shotgun (WGS) entry which is preliminary data.</text>
</comment>
<organism evidence="1">
    <name type="scientific">marine sediment metagenome</name>
    <dbReference type="NCBI Taxonomy" id="412755"/>
    <lineage>
        <taxon>unclassified sequences</taxon>
        <taxon>metagenomes</taxon>
        <taxon>ecological metagenomes</taxon>
    </lineage>
</organism>
<dbReference type="AlphaFoldDB" id="X0RNI1"/>
<name>X0RNI1_9ZZZZ</name>
<dbReference type="EMBL" id="BARS01002627">
    <property type="protein sequence ID" value="GAF70348.1"/>
    <property type="molecule type" value="Genomic_DNA"/>
</dbReference>
<proteinExistence type="predicted"/>
<feature type="non-terminal residue" evidence="1">
    <location>
        <position position="54"/>
    </location>
</feature>